<protein>
    <submittedName>
        <fullName evidence="1">Uncharacterized beta-barrel protein YwiB, DUF1934 family</fullName>
    </submittedName>
</protein>
<dbReference type="SUPFAM" id="SSF50814">
    <property type="entry name" value="Lipocalins"/>
    <property type="match status" value="1"/>
</dbReference>
<evidence type="ECO:0000313" key="1">
    <source>
        <dbReference type="EMBL" id="SDW71307.1"/>
    </source>
</evidence>
<evidence type="ECO:0000313" key="2">
    <source>
        <dbReference type="Proteomes" id="UP000182589"/>
    </source>
</evidence>
<dbReference type="Proteomes" id="UP000182589">
    <property type="component" value="Unassembled WGS sequence"/>
</dbReference>
<organism evidence="1 2">
    <name type="scientific">Alicyclobacillus hesperidum</name>
    <dbReference type="NCBI Taxonomy" id="89784"/>
    <lineage>
        <taxon>Bacteria</taxon>
        <taxon>Bacillati</taxon>
        <taxon>Bacillota</taxon>
        <taxon>Bacilli</taxon>
        <taxon>Bacillales</taxon>
        <taxon>Alicyclobacillaceae</taxon>
        <taxon>Alicyclobacillus</taxon>
    </lineage>
</organism>
<dbReference type="RefSeq" id="WP_176780877.1">
    <property type="nucleotide sequence ID" value="NZ_FNOJ01000012.1"/>
</dbReference>
<sequence length="136" mass="15244">MTWHRQTDAKAQGESGAEHAVVEAAVWYQRRGVHFLHWQEPADAVASITLRIEPNCVTWMRRGAVDWTHTFRAGDIAASRMAVGHGALAVETCTQRLAVDISPVGGAIELAYRMRMAGQGEQPERIELTIRWERHS</sequence>
<keyword evidence="2" id="KW-1185">Reference proteome</keyword>
<dbReference type="AlphaFoldDB" id="A0A1H2VSU5"/>
<dbReference type="Gene3D" id="2.40.128.20">
    <property type="match status" value="1"/>
</dbReference>
<reference evidence="2" key="1">
    <citation type="submission" date="2016-10" db="EMBL/GenBank/DDBJ databases">
        <authorList>
            <person name="Varghese N."/>
        </authorList>
    </citation>
    <scope>NUCLEOTIDE SEQUENCE [LARGE SCALE GENOMIC DNA]</scope>
    <source>
        <strain evidence="2">DSM 12489</strain>
    </source>
</reference>
<accession>A0A1H2VSU5</accession>
<dbReference type="EMBL" id="FNOJ01000012">
    <property type="protein sequence ID" value="SDW71307.1"/>
    <property type="molecule type" value="Genomic_DNA"/>
</dbReference>
<name>A0A1H2VSU5_9BACL</name>
<dbReference type="Pfam" id="PF09148">
    <property type="entry name" value="DUF1934"/>
    <property type="match status" value="1"/>
</dbReference>
<gene>
    <name evidence="1" type="ORF">SAMN04489725_1126</name>
</gene>
<dbReference type="InterPro" id="IPR015231">
    <property type="entry name" value="DUF1934"/>
</dbReference>
<dbReference type="InterPro" id="IPR012674">
    <property type="entry name" value="Calycin"/>
</dbReference>
<dbReference type="STRING" id="89784.SAMN04489725_1126"/>
<proteinExistence type="predicted"/>